<gene>
    <name evidence="1" type="ORF">CNEO_41843</name>
</gene>
<comment type="caution">
    <text evidence="1">The sequence shown here is derived from an EMBL/GenBank/DDBJ whole genome shotgun (WGS) entry which is preliminary data.</text>
</comment>
<proteinExistence type="predicted"/>
<dbReference type="AlphaFoldDB" id="A0AA86JQL2"/>
<reference evidence="1" key="1">
    <citation type="submission" date="2021-10" db="EMBL/GenBank/DDBJ databases">
        <authorList>
            <person name="Mesa V."/>
        </authorList>
    </citation>
    <scope>NUCLEOTIDE SEQUENCE</scope>
    <source>
        <strain evidence="1">CC3_PB</strain>
    </source>
</reference>
<dbReference type="RefSeq" id="WP_342350361.1">
    <property type="nucleotide sequence ID" value="NZ_CAKJVE010000004.1"/>
</dbReference>
<organism evidence="1 2">
    <name type="scientific">Clostridium neonatale</name>
    <dbReference type="NCBI Taxonomy" id="137838"/>
    <lineage>
        <taxon>Bacteria</taxon>
        <taxon>Bacillati</taxon>
        <taxon>Bacillota</taxon>
        <taxon>Clostridia</taxon>
        <taxon>Eubacteriales</taxon>
        <taxon>Clostridiaceae</taxon>
        <taxon>Clostridium</taxon>
    </lineage>
</organism>
<accession>A0AA86JQL2</accession>
<dbReference type="EMBL" id="CAKJVE010000004">
    <property type="protein sequence ID" value="CAG9705401.1"/>
    <property type="molecule type" value="Genomic_DNA"/>
</dbReference>
<evidence type="ECO:0000313" key="2">
    <source>
        <dbReference type="Proteomes" id="UP000789738"/>
    </source>
</evidence>
<sequence length="100" mass="11454">MLKVDINLKDGTKLRFQGEEAERAKNINYDEYGDLIFFGDIAIVPRDNLSNYYCRKETLNEIDENNNSQKIIVTIDGKEVGTIVLEKLAKRLAENITDKS</sequence>
<name>A0AA86JQL2_9CLOT</name>
<evidence type="ECO:0000313" key="1">
    <source>
        <dbReference type="EMBL" id="CAG9705401.1"/>
    </source>
</evidence>
<protein>
    <submittedName>
        <fullName evidence="1">Uncharacterized protein</fullName>
    </submittedName>
</protein>
<dbReference type="Proteomes" id="UP000789738">
    <property type="component" value="Unassembled WGS sequence"/>
</dbReference>